<dbReference type="OrthoDB" id="350705at2157"/>
<dbReference type="Gene3D" id="3.40.50.720">
    <property type="entry name" value="NAD(P)-binding Rossmann-like Domain"/>
    <property type="match status" value="1"/>
</dbReference>
<dbReference type="Pfam" id="PF02254">
    <property type="entry name" value="TrkA_N"/>
    <property type="match status" value="1"/>
</dbReference>
<dbReference type="SUPFAM" id="SSF64182">
    <property type="entry name" value="DHH phosphoesterases"/>
    <property type="match status" value="1"/>
</dbReference>
<dbReference type="PATRIC" id="fig|797299.3.peg.844"/>
<dbReference type="Proteomes" id="UP000019024">
    <property type="component" value="Chromosome"/>
</dbReference>
<dbReference type="PANTHER" id="PTHR47618:SF1">
    <property type="entry name" value="BIFUNCTIONAL OLIGORIBONUCLEASE AND PAP PHOSPHATASE NRNA"/>
    <property type="match status" value="1"/>
</dbReference>
<dbReference type="eggNOG" id="arCOG01566">
    <property type="taxonomic scope" value="Archaea"/>
</dbReference>
<dbReference type="Pfam" id="PF02272">
    <property type="entry name" value="DHHA1"/>
    <property type="match status" value="1"/>
</dbReference>
<dbReference type="InterPro" id="IPR051319">
    <property type="entry name" value="Oligoribo/pAp-PDE_c-di-AMP_PDE"/>
</dbReference>
<dbReference type="STRING" id="797299.HALLA_08995"/>
<dbReference type="InterPro" id="IPR003156">
    <property type="entry name" value="DHHA1_dom"/>
</dbReference>
<dbReference type="SUPFAM" id="SSF51735">
    <property type="entry name" value="NAD(P)-binding Rossmann-fold domains"/>
    <property type="match status" value="1"/>
</dbReference>
<dbReference type="InterPro" id="IPR003148">
    <property type="entry name" value="RCK_N"/>
</dbReference>
<evidence type="ECO:0000259" key="2">
    <source>
        <dbReference type="Pfam" id="PF02254"/>
    </source>
</evidence>
<dbReference type="InterPro" id="IPR038763">
    <property type="entry name" value="DHH_sf"/>
</dbReference>
<feature type="domain" description="RCK N-terminal" evidence="2">
    <location>
        <begin position="5"/>
        <end position="97"/>
    </location>
</feature>
<dbReference type="InterPro" id="IPR001667">
    <property type="entry name" value="DDH_dom"/>
</dbReference>
<accession>W0JPS4</accession>
<dbReference type="KEGG" id="hlr:HALLA_08995"/>
<protein>
    <submittedName>
        <fullName evidence="4">DHH family phosphoesterase</fullName>
    </submittedName>
</protein>
<proteinExistence type="predicted"/>
<dbReference type="HOGENOM" id="CLU_046377_1_1_2"/>
<gene>
    <name evidence="4" type="ORF">HALLA_08995</name>
</gene>
<dbReference type="Gene3D" id="3.90.1640.10">
    <property type="entry name" value="inorganic pyrophosphatase (n-terminal core)"/>
    <property type="match status" value="1"/>
</dbReference>
<evidence type="ECO:0000259" key="3">
    <source>
        <dbReference type="Pfam" id="PF02272"/>
    </source>
</evidence>
<organism evidence="4 5">
    <name type="scientific">Halostagnicola larsenii XH-48</name>
    <dbReference type="NCBI Taxonomy" id="797299"/>
    <lineage>
        <taxon>Archaea</taxon>
        <taxon>Methanobacteriati</taxon>
        <taxon>Methanobacteriota</taxon>
        <taxon>Stenosarchaea group</taxon>
        <taxon>Halobacteria</taxon>
        <taxon>Halobacteriales</taxon>
        <taxon>Natrialbaceae</taxon>
        <taxon>Halostagnicola</taxon>
    </lineage>
</organism>
<dbReference type="RefSeq" id="WP_049952184.1">
    <property type="nucleotide sequence ID" value="NZ_CP007055.1"/>
</dbReference>
<evidence type="ECO:0000313" key="4">
    <source>
        <dbReference type="EMBL" id="AHF98987.1"/>
    </source>
</evidence>
<sequence>MVFRLVLGCGTVGQPIVEQLTTRDGRLLVIADTASLVETLRDESIPARHDDPTDPAVLEGLETPDEIFIASDRTDVNRVTLERARERFPAVSIVAYLGGNADEADREAFESRADRVIDPSAALAADIIDKTASSSAKNAIDLRAQLSKIDGRLGVFMHDNPDPDAIASAVALVEIAERVGLEADACYFGEISHQENRAMVNLLELDLTNFERDDPLGAYDAFALVDHARPGVNDQLPEELHVDIVIDHHPPRGPVAGEFVDLREGAGATSTILTEYLVRFGVDFDSRVATALLYGIRIDTNDFTREVSAMDFEAASTLLPAVDGAKIDQIEEPTVGGDTLEVIARAIKNREQRESVAVAGVGRLGDRDALPQAADQLLAMEGVSTTLVFGFRDEMVFLSARSRASNVDLGETLRDAFDPIGSAGGHADMAGAQLEIGILGSADDEDERNSIFSVIEEVITDRFFEAIRTRPGTPVGAYDRTSEWLFQPDEGEQNDGESA</sequence>
<dbReference type="GeneID" id="25144612"/>
<feature type="domain" description="DDH" evidence="1">
    <location>
        <begin position="155"/>
        <end position="296"/>
    </location>
</feature>
<name>W0JPS4_9EURY</name>
<dbReference type="InterPro" id="IPR036291">
    <property type="entry name" value="NAD(P)-bd_dom_sf"/>
</dbReference>
<keyword evidence="5" id="KW-1185">Reference proteome</keyword>
<feature type="domain" description="DHHA1" evidence="3">
    <location>
        <begin position="355"/>
        <end position="457"/>
    </location>
</feature>
<dbReference type="Pfam" id="PF01368">
    <property type="entry name" value="DHH"/>
    <property type="match status" value="1"/>
</dbReference>
<dbReference type="EMBL" id="CP007055">
    <property type="protein sequence ID" value="AHF98987.1"/>
    <property type="molecule type" value="Genomic_DNA"/>
</dbReference>
<dbReference type="GO" id="GO:0003676">
    <property type="term" value="F:nucleic acid binding"/>
    <property type="evidence" value="ECO:0007669"/>
    <property type="project" value="InterPro"/>
</dbReference>
<dbReference type="PANTHER" id="PTHR47618">
    <property type="entry name" value="BIFUNCTIONAL OLIGORIBONUCLEASE AND PAP PHOSPHATASE NRNA"/>
    <property type="match status" value="1"/>
</dbReference>
<evidence type="ECO:0000259" key="1">
    <source>
        <dbReference type="Pfam" id="PF01368"/>
    </source>
</evidence>
<reference evidence="4 5" key="1">
    <citation type="submission" date="2014-01" db="EMBL/GenBank/DDBJ databases">
        <authorList>
            <consortium name="DOE Joint Genome Institute"/>
            <person name="Anderson I."/>
            <person name="Huntemann M."/>
            <person name="Han J."/>
            <person name="Chen A."/>
            <person name="Kyrpides N."/>
            <person name="Mavromatis K."/>
            <person name="Markowitz V."/>
            <person name="Palaniappan K."/>
            <person name="Ivanova N."/>
            <person name="Schaumberg A."/>
            <person name="Pati A."/>
            <person name="Liolios K."/>
            <person name="Nordberg H.P."/>
            <person name="Cantor M.N."/>
            <person name="Hua S.X."/>
            <person name="Woyke T."/>
        </authorList>
    </citation>
    <scope>NUCLEOTIDE SEQUENCE [LARGE SCALE GENOMIC DNA]</scope>
    <source>
        <strain evidence="4 5">XH-48</strain>
    </source>
</reference>
<dbReference type="AlphaFoldDB" id="W0JPS4"/>
<evidence type="ECO:0000313" key="5">
    <source>
        <dbReference type="Proteomes" id="UP000019024"/>
    </source>
</evidence>
<dbReference type="GO" id="GO:0006813">
    <property type="term" value="P:potassium ion transport"/>
    <property type="evidence" value="ECO:0007669"/>
    <property type="project" value="InterPro"/>
</dbReference>